<gene>
    <name evidence="2" type="ORF">SADUNF_Sadunf15G0044300</name>
</gene>
<dbReference type="Proteomes" id="UP000657918">
    <property type="component" value="Unassembled WGS sequence"/>
</dbReference>
<keyword evidence="1" id="KW-0472">Membrane</keyword>
<evidence type="ECO:0000313" key="2">
    <source>
        <dbReference type="EMBL" id="KAF9667635.1"/>
    </source>
</evidence>
<comment type="caution">
    <text evidence="2">The sequence shown here is derived from an EMBL/GenBank/DDBJ whole genome shotgun (WGS) entry which is preliminary data.</text>
</comment>
<dbReference type="EMBL" id="JADGMS010000015">
    <property type="protein sequence ID" value="KAF9667635.1"/>
    <property type="molecule type" value="Genomic_DNA"/>
</dbReference>
<evidence type="ECO:0000256" key="1">
    <source>
        <dbReference type="SAM" id="Phobius"/>
    </source>
</evidence>
<feature type="transmembrane region" description="Helical" evidence="1">
    <location>
        <begin position="101"/>
        <end position="125"/>
    </location>
</feature>
<name>A0A835JC08_9ROSI</name>
<feature type="transmembrane region" description="Helical" evidence="1">
    <location>
        <begin position="132"/>
        <end position="148"/>
    </location>
</feature>
<feature type="transmembrane region" description="Helical" evidence="1">
    <location>
        <begin position="12"/>
        <end position="30"/>
    </location>
</feature>
<protein>
    <submittedName>
        <fullName evidence="2">Uncharacterized protein</fullName>
    </submittedName>
</protein>
<keyword evidence="1" id="KW-1133">Transmembrane helix</keyword>
<keyword evidence="1" id="KW-0812">Transmembrane</keyword>
<proteinExistence type="predicted"/>
<feature type="transmembrane region" description="Helical" evidence="1">
    <location>
        <begin position="76"/>
        <end position="95"/>
    </location>
</feature>
<dbReference type="AlphaFoldDB" id="A0A835JC08"/>
<evidence type="ECO:0000313" key="3">
    <source>
        <dbReference type="Proteomes" id="UP000657918"/>
    </source>
</evidence>
<organism evidence="2 3">
    <name type="scientific">Salix dunnii</name>
    <dbReference type="NCBI Taxonomy" id="1413687"/>
    <lineage>
        <taxon>Eukaryota</taxon>
        <taxon>Viridiplantae</taxon>
        <taxon>Streptophyta</taxon>
        <taxon>Embryophyta</taxon>
        <taxon>Tracheophyta</taxon>
        <taxon>Spermatophyta</taxon>
        <taxon>Magnoliopsida</taxon>
        <taxon>eudicotyledons</taxon>
        <taxon>Gunneridae</taxon>
        <taxon>Pentapetalae</taxon>
        <taxon>rosids</taxon>
        <taxon>fabids</taxon>
        <taxon>Malpighiales</taxon>
        <taxon>Salicaceae</taxon>
        <taxon>Saliceae</taxon>
        <taxon>Salix</taxon>
    </lineage>
</organism>
<reference evidence="2 3" key="1">
    <citation type="submission" date="2020-10" db="EMBL/GenBank/DDBJ databases">
        <title>Plant Genome Project.</title>
        <authorList>
            <person name="Zhang R.-G."/>
        </authorList>
    </citation>
    <scope>NUCLEOTIDE SEQUENCE [LARGE SCALE GENOMIC DNA]</scope>
    <source>
        <strain evidence="2">FAFU-HL-1</strain>
        <tissue evidence="2">Leaf</tissue>
    </source>
</reference>
<keyword evidence="3" id="KW-1185">Reference proteome</keyword>
<sequence>MERHIDKETLRVKAGSWLASGSLLVTGLVLLGVDWIAWLLVCKLLGAGCFVWRASRGLRVWEFGQHLSALTFPFRLFWVDLSPSAIMVCLLYYLAVDCWVLFGLFLPPLVSLAVCPSGWAALPLVRWASTGFCWLAYWSARLGLVWALSQNMGLQFFRLPSSTLSSKLFFGLSFLWAGPRVPSAFPWASLRGRGNRGGLYLKDAKN</sequence>
<accession>A0A835JC08</accession>